<evidence type="ECO:0000313" key="1">
    <source>
        <dbReference type="EMBL" id="EXY92384.1"/>
    </source>
</evidence>
<comment type="caution">
    <text evidence="1">The sequence shown here is derived from an EMBL/GenBank/DDBJ whole genome shotgun (WGS) entry which is preliminary data.</text>
</comment>
<reference evidence="1 2" key="1">
    <citation type="submission" date="2014-02" db="EMBL/GenBank/DDBJ databases">
        <authorList>
            <person name="Sears C."/>
            <person name="Carroll K."/>
            <person name="Sack B.R."/>
            <person name="Qadri F."/>
            <person name="Myers L.L."/>
            <person name="Chung G.-T."/>
            <person name="Escheverria P."/>
            <person name="Fraser C.M."/>
            <person name="Sadzewicz L."/>
            <person name="Shefchek K.A."/>
            <person name="Tallon L."/>
            <person name="Das S.P."/>
            <person name="Daugherty S."/>
            <person name="Mongodin E.F."/>
        </authorList>
    </citation>
    <scope>NUCLEOTIDE SEQUENCE [LARGE SCALE GENOMIC DNA]</scope>
    <source>
        <strain evidence="2">3998T(B)3</strain>
    </source>
</reference>
<dbReference type="Proteomes" id="UP000020773">
    <property type="component" value="Unassembled WGS sequence"/>
</dbReference>
<dbReference type="AlphaFoldDB" id="A0A015U6D7"/>
<dbReference type="EMBL" id="JGDB01000017">
    <property type="protein sequence ID" value="EXY92384.1"/>
    <property type="molecule type" value="Genomic_DNA"/>
</dbReference>
<sequence>MPAKFRVPCVPSQHEQPLYLLRPGESSHIIAKQADHLFLPILRMLSEQFQKIRLRHSRPYPFTSYRALSFTAHTLF</sequence>
<protein>
    <submittedName>
        <fullName evidence="1">Uncharacterized protein</fullName>
    </submittedName>
</protein>
<evidence type="ECO:0000313" key="2">
    <source>
        <dbReference type="Proteomes" id="UP000020773"/>
    </source>
</evidence>
<accession>A0A015U6D7</accession>
<name>A0A015U6D7_BACFG</name>
<proteinExistence type="predicted"/>
<gene>
    <name evidence="1" type="ORF">M125_0911</name>
</gene>
<organism evidence="1 2">
    <name type="scientific">Bacteroides fragilis str. 3998T(B)3</name>
    <dbReference type="NCBI Taxonomy" id="1339316"/>
    <lineage>
        <taxon>Bacteria</taxon>
        <taxon>Pseudomonadati</taxon>
        <taxon>Bacteroidota</taxon>
        <taxon>Bacteroidia</taxon>
        <taxon>Bacteroidales</taxon>
        <taxon>Bacteroidaceae</taxon>
        <taxon>Bacteroides</taxon>
    </lineage>
</organism>